<dbReference type="Proteomes" id="UP001470809">
    <property type="component" value="Chromosome"/>
</dbReference>
<proteinExistence type="predicted"/>
<accession>A0AAN0MLY5</accession>
<keyword evidence="2" id="KW-1185">Reference proteome</keyword>
<gene>
    <name evidence="1" type="ORF">AABB31_09125</name>
</gene>
<evidence type="ECO:0000313" key="1">
    <source>
        <dbReference type="EMBL" id="WZU69003.1"/>
    </source>
</evidence>
<reference evidence="2" key="1">
    <citation type="submission" date="2024-04" db="EMBL/GenBank/DDBJ databases">
        <title>Phylogenomic analyses of a clade within the roseobacter group suggest taxonomic reassignments of species of the genera Aestuariivita, Citreicella, Loktanella, Nautella, Pelagibaca, Ruegeria, Thalassobius, Thiobacimonas and Tropicibacter, and the proposal o.</title>
        <authorList>
            <person name="Jeon C.O."/>
        </authorList>
    </citation>
    <scope>NUCLEOTIDE SEQUENCE [LARGE SCALE GENOMIC DNA]</scope>
    <source>
        <strain evidence="2">SS1-5</strain>
    </source>
</reference>
<name>A0AAN0MLY5_9RHOB</name>
<reference evidence="1 2" key="2">
    <citation type="submission" date="2024-08" db="EMBL/GenBank/DDBJ databases">
        <title>Phylogenomic analyses of a clade within the roseobacter group suggest taxonomic reassignments of species of the genera Aestuariivita, Citreicella, Loktanella, Nautella, Pelagibaca, Ruegeria, Thalassobius, Thiobacimonas and Tropicibacter, and the proposal o.</title>
        <authorList>
            <person name="Jeon C.O."/>
        </authorList>
    </citation>
    <scope>NUCLEOTIDE SEQUENCE [LARGE SCALE GENOMIC DNA]</scope>
    <source>
        <strain evidence="1 2">SS1-5</strain>
    </source>
</reference>
<sequence length="196" mass="21238">MSEPFCLAFYAPINPDQFPAALTAPVTPPTTFNDWDMLGQYIYASDLRETPSTAGKYLDQLRAGSAPQMGWHFAYDKPTGYLTGMSLLWTDSMPEIIGGFNVLRQLLATAGNGQAGYVLAHGFAFPDNGTLGGIVTQNGRSEVRPAQDDQIQRGVRHATPRAKDMLMQAQAAHQTSTDTVIMGTLALDELDLLAGR</sequence>
<dbReference type="KEGG" id="yrh:AABB31_09125"/>
<dbReference type="EMBL" id="CP151767">
    <property type="protein sequence ID" value="WZU69003.1"/>
    <property type="molecule type" value="Genomic_DNA"/>
</dbReference>
<organism evidence="1 2">
    <name type="scientific">Yoonia rhodophyticola</name>
    <dbReference type="NCBI Taxonomy" id="3137370"/>
    <lineage>
        <taxon>Bacteria</taxon>
        <taxon>Pseudomonadati</taxon>
        <taxon>Pseudomonadota</taxon>
        <taxon>Alphaproteobacteria</taxon>
        <taxon>Rhodobacterales</taxon>
        <taxon>Paracoccaceae</taxon>
        <taxon>Yoonia</taxon>
    </lineage>
</organism>
<dbReference type="AlphaFoldDB" id="A0AAN0MLY5"/>
<dbReference type="RefSeq" id="WP_342078296.1">
    <property type="nucleotide sequence ID" value="NZ_CP151767.2"/>
</dbReference>
<evidence type="ECO:0000313" key="2">
    <source>
        <dbReference type="Proteomes" id="UP001470809"/>
    </source>
</evidence>
<protein>
    <submittedName>
        <fullName evidence="1">Uncharacterized protein</fullName>
    </submittedName>
</protein>